<evidence type="ECO:0000313" key="1">
    <source>
        <dbReference type="EMBL" id="TFH95817.1"/>
    </source>
</evidence>
<dbReference type="Proteomes" id="UP000297225">
    <property type="component" value="Unassembled WGS sequence"/>
</dbReference>
<organism evidence="1 2">
    <name type="scientific">Porphyromonas levii</name>
    <dbReference type="NCBI Taxonomy" id="28114"/>
    <lineage>
        <taxon>Bacteria</taxon>
        <taxon>Pseudomonadati</taxon>
        <taxon>Bacteroidota</taxon>
        <taxon>Bacteroidia</taxon>
        <taxon>Bacteroidales</taxon>
        <taxon>Porphyromonadaceae</taxon>
        <taxon>Porphyromonas</taxon>
    </lineage>
</organism>
<proteinExistence type="predicted"/>
<protein>
    <submittedName>
        <fullName evidence="1">Uncharacterized protein</fullName>
    </submittedName>
</protein>
<gene>
    <name evidence="1" type="ORF">E4P47_03675</name>
</gene>
<name>A0A4Y8WPY9_9PORP</name>
<accession>A0A4Y8WPY9</accession>
<reference evidence="1 2" key="1">
    <citation type="submission" date="2019-03" db="EMBL/GenBank/DDBJ databases">
        <title>Porphyromonas levii Isolated from the Uterus of Dairy Cows.</title>
        <authorList>
            <person name="Francis A.M."/>
        </authorList>
    </citation>
    <scope>NUCLEOTIDE SEQUENCE [LARGE SCALE GENOMIC DNA]</scope>
    <source>
        <strain evidence="1 2">AF5678</strain>
    </source>
</reference>
<evidence type="ECO:0000313" key="2">
    <source>
        <dbReference type="Proteomes" id="UP000297225"/>
    </source>
</evidence>
<dbReference type="RefSeq" id="WP_134848867.1">
    <property type="nucleotide sequence ID" value="NZ_CP197400.1"/>
</dbReference>
<sequence>MRRFMTWAAIACIGCTVTTTAIAEVATTYEANAQTQLDSQRPRGRGQNGGRMSMVKPQQYAQDRLDAIAKAAELTEEEKAIVGAELKRYDDIRVQTWVETRKVYDEMTQLGDRAGDKDYRDSIQKLVDLSAKRQKANQDFITLLTQKLSPKKAYLVHRSYKRFNAYTARKLRQ</sequence>
<dbReference type="STRING" id="1122973.GCA_000379925_01019"/>
<comment type="caution">
    <text evidence="1">The sequence shown here is derived from an EMBL/GenBank/DDBJ whole genome shotgun (WGS) entry which is preliminary data.</text>
</comment>
<dbReference type="AlphaFoldDB" id="A0A4Y8WPY9"/>
<dbReference type="EMBL" id="SPNC01000037">
    <property type="protein sequence ID" value="TFH95817.1"/>
    <property type="molecule type" value="Genomic_DNA"/>
</dbReference>
<keyword evidence="2" id="KW-1185">Reference proteome</keyword>